<sequence length="91" mass="10390">MLKRIASEARDRTKHLAFPHVHSHLWLMRTQKTAITEQNKLHGAQDIEILPPVRRNARNGAVRCLCCQQPVDIDQMDTMTCGICDDCIARP</sequence>
<protein>
    <submittedName>
        <fullName evidence="1">Uncharacterized protein</fullName>
    </submittedName>
</protein>
<keyword evidence="2" id="KW-1185">Reference proteome</keyword>
<reference evidence="1 2" key="1">
    <citation type="journal article" date="2018" name="Sci. Rep.">
        <title>Rhizobium tumorigenes sp. nov., a novel plant tumorigenic bacterium isolated from cane gall tumors on thornless blackberry.</title>
        <authorList>
            <person name="Kuzmanovi N."/>
            <person name="Smalla K."/>
            <person name="Gronow S."/>
            <person name="PuBawska J."/>
        </authorList>
    </citation>
    <scope>NUCLEOTIDE SEQUENCE [LARGE SCALE GENOMIC DNA]</scope>
    <source>
        <strain evidence="1 2">CCBAU 85046</strain>
    </source>
</reference>
<dbReference type="EMBL" id="PCDP01000040">
    <property type="protein sequence ID" value="PZM11219.1"/>
    <property type="molecule type" value="Genomic_DNA"/>
</dbReference>
<organism evidence="1 2">
    <name type="scientific">Rhizobium tubonense</name>
    <dbReference type="NCBI Taxonomy" id="484088"/>
    <lineage>
        <taxon>Bacteria</taxon>
        <taxon>Pseudomonadati</taxon>
        <taxon>Pseudomonadota</taxon>
        <taxon>Alphaproteobacteria</taxon>
        <taxon>Hyphomicrobiales</taxon>
        <taxon>Rhizobiaceae</taxon>
        <taxon>Rhizobium/Agrobacterium group</taxon>
        <taxon>Rhizobium</taxon>
    </lineage>
</organism>
<accession>A0A2W4CDE1</accession>
<gene>
    <name evidence="1" type="ORF">CPY51_20870</name>
</gene>
<evidence type="ECO:0000313" key="1">
    <source>
        <dbReference type="EMBL" id="PZM11219.1"/>
    </source>
</evidence>
<dbReference type="Proteomes" id="UP000248925">
    <property type="component" value="Unassembled WGS sequence"/>
</dbReference>
<comment type="caution">
    <text evidence="1">The sequence shown here is derived from an EMBL/GenBank/DDBJ whole genome shotgun (WGS) entry which is preliminary data.</text>
</comment>
<proteinExistence type="predicted"/>
<name>A0A2W4CDE1_9HYPH</name>
<evidence type="ECO:0000313" key="2">
    <source>
        <dbReference type="Proteomes" id="UP000248925"/>
    </source>
</evidence>
<dbReference type="AlphaFoldDB" id="A0A2W4CDE1"/>